<keyword evidence="3" id="KW-1185">Reference proteome</keyword>
<feature type="compositionally biased region" description="Polar residues" evidence="1">
    <location>
        <begin position="227"/>
        <end position="237"/>
    </location>
</feature>
<gene>
    <name evidence="2" type="ORF">POL67_51680</name>
</gene>
<dbReference type="EMBL" id="JAQNDO010000001">
    <property type="protein sequence ID" value="MDC0749894.1"/>
    <property type="molecule type" value="Genomic_DNA"/>
</dbReference>
<reference evidence="2 3" key="1">
    <citation type="submission" date="2022-11" db="EMBL/GenBank/DDBJ databases">
        <title>Minimal conservation of predation-associated metabolite biosynthetic gene clusters underscores biosynthetic potential of Myxococcota including descriptions for ten novel species: Archangium lansinium sp. nov., Myxococcus landrumus sp. nov., Nannocystis bai.</title>
        <authorList>
            <person name="Ahearne A."/>
            <person name="Stevens C."/>
            <person name="Dowd S."/>
        </authorList>
    </citation>
    <scope>NUCLEOTIDE SEQUENCE [LARGE SCALE GENOMIC DNA]</scope>
    <source>
        <strain evidence="2 3">RJM3</strain>
    </source>
</reference>
<feature type="compositionally biased region" description="Acidic residues" evidence="1">
    <location>
        <begin position="215"/>
        <end position="226"/>
    </location>
</feature>
<comment type="caution">
    <text evidence="2">The sequence shown here is derived from an EMBL/GenBank/DDBJ whole genome shotgun (WGS) entry which is preliminary data.</text>
</comment>
<accession>A0ABT5F8G2</accession>
<feature type="region of interest" description="Disordered" evidence="1">
    <location>
        <begin position="211"/>
        <end position="237"/>
    </location>
</feature>
<protein>
    <submittedName>
        <fullName evidence="2">Uncharacterized protein</fullName>
    </submittedName>
</protein>
<dbReference type="RefSeq" id="WP_271930298.1">
    <property type="nucleotide sequence ID" value="NZ_JAQNDO010000001.1"/>
</dbReference>
<organism evidence="2 3">
    <name type="scientific">Polyangium mundeleinium</name>
    <dbReference type="NCBI Taxonomy" id="2995306"/>
    <lineage>
        <taxon>Bacteria</taxon>
        <taxon>Pseudomonadati</taxon>
        <taxon>Myxococcota</taxon>
        <taxon>Polyangia</taxon>
        <taxon>Polyangiales</taxon>
        <taxon>Polyangiaceae</taxon>
        <taxon>Polyangium</taxon>
    </lineage>
</organism>
<evidence type="ECO:0000313" key="2">
    <source>
        <dbReference type="EMBL" id="MDC0749894.1"/>
    </source>
</evidence>
<name>A0ABT5F8G2_9BACT</name>
<dbReference type="Proteomes" id="UP001221411">
    <property type="component" value="Unassembled WGS sequence"/>
</dbReference>
<evidence type="ECO:0000313" key="3">
    <source>
        <dbReference type="Proteomes" id="UP001221411"/>
    </source>
</evidence>
<sequence>MSVLPNAKTPITRCELKSLYTQAMLGKFSDVAALNGLASKLADATNGLLAREQAYEQKVKELIVIRVEVKFTDRLADQLVRLALKRAELEDGRPGGRIVTALFPGGSTPIIKPVGGTQIKEMRALEGRYTEVAAIYPAGSAELDKITAVRYRYEQALEARKLGVEATAQARAARNLAKEEFLDVFAEVANRIKAAFPRDKQTQDLFFLKDKTDDGLDAGDDEETEDNTSAGSAGSEG</sequence>
<evidence type="ECO:0000256" key="1">
    <source>
        <dbReference type="SAM" id="MobiDB-lite"/>
    </source>
</evidence>
<proteinExistence type="predicted"/>